<evidence type="ECO:0000259" key="2">
    <source>
        <dbReference type="PROSITE" id="PS50994"/>
    </source>
</evidence>
<evidence type="ECO:0000256" key="1">
    <source>
        <dbReference type="SAM" id="MobiDB-lite"/>
    </source>
</evidence>
<gene>
    <name evidence="3" type="ORF">DK427_04230</name>
</gene>
<protein>
    <recommendedName>
        <fullName evidence="2">Integrase catalytic domain-containing protein</fullName>
    </recommendedName>
</protein>
<sequence>MSAALAIRYAFDPLDQHTIGGIAFRYVSSDRNGIVFARVDDPTIHTGFTHDKFETCRRLPDYRHERGWFHPARIKIRLRTGTTFVAHIDEAEQRIVVFRAAVCTLFLQMEAAGQASRSDRSIRKAMSVIATQITHVPNVHNLRKDGTPKRSRSGATDLRGLPGPKCLRQWLKRLREADYDSQALQTYYDNCGPRAPVIDPDLRTLALEYVTKFASQLKPSKADLYDDFVIALALVNAGRTAAGQPELVAPSNKWFNAQIRKLDAFDVYSNRHSPAAARAKFNLIGHGVDAVRPLQRIEMDEWEVSLMVLAIDAGIWETLDASQKAAVERTKCWICVAICAATRCIVGMTLSRSPSGENALATLRMVVSDKGRYADACGALTPWDMFGGIEEVVTDGGPSFVWTKFRIAIAAMRGAKHVPTSGVPFLRGRVERVFRRIHTQLIARFSGRTFENTVRRGDYDSEKQAILFVDQLRWVLCRYVVDIYHNLPHEGLGGESPRNAWHRLVREYGLVQPPDRPSLRAAFGKRMRCVLSNRGVRVLGLYYQSTSLHAHYKKVGDRKVEVRVDELDLGAVSVDVGGAFLTVPCIHDDFTDVSIGVWTRTLAELRLRHADDNRHGMKAVRETRRAIEALRENAEAFAGISPETIGEFELARLERSLAFGFVPTEPETEIDLAGDGDFDHVIEVETSPGGSMTTNDASGAVPVDTGTGDVASGDRQSSPQIKSPSRYRIVD</sequence>
<dbReference type="Proteomes" id="UP000246058">
    <property type="component" value="Chromosome"/>
</dbReference>
<dbReference type="AlphaFoldDB" id="A0A2U8VN68"/>
<keyword evidence="4" id="KW-1185">Reference proteome</keyword>
<proteinExistence type="predicted"/>
<feature type="region of interest" description="Disordered" evidence="1">
    <location>
        <begin position="686"/>
        <end position="731"/>
    </location>
</feature>
<feature type="domain" description="Integrase catalytic" evidence="2">
    <location>
        <begin position="289"/>
        <end position="505"/>
    </location>
</feature>
<accession>A0A2U8VN68</accession>
<evidence type="ECO:0000313" key="3">
    <source>
        <dbReference type="EMBL" id="AWN35047.1"/>
    </source>
</evidence>
<dbReference type="EMBL" id="CP029551">
    <property type="protein sequence ID" value="AWN35047.1"/>
    <property type="molecule type" value="Genomic_DNA"/>
</dbReference>
<dbReference type="GO" id="GO:0015074">
    <property type="term" value="P:DNA integration"/>
    <property type="evidence" value="ECO:0007669"/>
    <property type="project" value="InterPro"/>
</dbReference>
<dbReference type="OrthoDB" id="5287589at2"/>
<reference evidence="3 4" key="1">
    <citation type="submission" date="2018-05" db="EMBL/GenBank/DDBJ databases">
        <title>Complete Genome Sequence of Methylobacterium sp. 17Sr1-43.</title>
        <authorList>
            <person name="Srinivasan S."/>
        </authorList>
    </citation>
    <scope>NUCLEOTIDE SEQUENCE [LARGE SCALE GENOMIC DNA]</scope>
    <source>
        <strain evidence="3 4">17Sr1-43</strain>
    </source>
</reference>
<organism evidence="3 4">
    <name type="scientific">Methylobacterium radiodurans</name>
    <dbReference type="NCBI Taxonomy" id="2202828"/>
    <lineage>
        <taxon>Bacteria</taxon>
        <taxon>Pseudomonadati</taxon>
        <taxon>Pseudomonadota</taxon>
        <taxon>Alphaproteobacteria</taxon>
        <taxon>Hyphomicrobiales</taxon>
        <taxon>Methylobacteriaceae</taxon>
        <taxon>Methylobacterium</taxon>
    </lineage>
</organism>
<dbReference type="InterPro" id="IPR036397">
    <property type="entry name" value="RNaseH_sf"/>
</dbReference>
<dbReference type="Gene3D" id="3.30.420.10">
    <property type="entry name" value="Ribonuclease H-like superfamily/Ribonuclease H"/>
    <property type="match status" value="1"/>
</dbReference>
<dbReference type="RefSeq" id="WP_109950178.1">
    <property type="nucleotide sequence ID" value="NZ_CP029551.1"/>
</dbReference>
<dbReference type="KEGG" id="meti:DK427_04230"/>
<feature type="compositionally biased region" description="Polar residues" evidence="1">
    <location>
        <begin position="714"/>
        <end position="723"/>
    </location>
</feature>
<dbReference type="GO" id="GO:0003676">
    <property type="term" value="F:nucleic acid binding"/>
    <property type="evidence" value="ECO:0007669"/>
    <property type="project" value="InterPro"/>
</dbReference>
<feature type="region of interest" description="Disordered" evidence="1">
    <location>
        <begin position="140"/>
        <end position="160"/>
    </location>
</feature>
<feature type="compositionally biased region" description="Polar residues" evidence="1">
    <location>
        <begin position="688"/>
        <end position="697"/>
    </location>
</feature>
<dbReference type="SUPFAM" id="SSF53098">
    <property type="entry name" value="Ribonuclease H-like"/>
    <property type="match status" value="1"/>
</dbReference>
<name>A0A2U8VN68_9HYPH</name>
<evidence type="ECO:0000313" key="4">
    <source>
        <dbReference type="Proteomes" id="UP000246058"/>
    </source>
</evidence>
<dbReference type="PROSITE" id="PS50994">
    <property type="entry name" value="INTEGRASE"/>
    <property type="match status" value="1"/>
</dbReference>
<dbReference type="InterPro" id="IPR012337">
    <property type="entry name" value="RNaseH-like_sf"/>
</dbReference>
<dbReference type="InterPro" id="IPR001584">
    <property type="entry name" value="Integrase_cat-core"/>
</dbReference>